<reference evidence="3" key="1">
    <citation type="submission" date="2025-08" db="UniProtKB">
        <authorList>
            <consortium name="RefSeq"/>
        </authorList>
    </citation>
    <scope>IDENTIFICATION</scope>
    <source>
        <tissue evidence="3">Whole body</tissue>
    </source>
</reference>
<organism evidence="2 3">
    <name type="scientific">Temnothorax curvispinosus</name>
    <dbReference type="NCBI Taxonomy" id="300111"/>
    <lineage>
        <taxon>Eukaryota</taxon>
        <taxon>Metazoa</taxon>
        <taxon>Ecdysozoa</taxon>
        <taxon>Arthropoda</taxon>
        <taxon>Hexapoda</taxon>
        <taxon>Insecta</taxon>
        <taxon>Pterygota</taxon>
        <taxon>Neoptera</taxon>
        <taxon>Endopterygota</taxon>
        <taxon>Hymenoptera</taxon>
        <taxon>Apocrita</taxon>
        <taxon>Aculeata</taxon>
        <taxon>Formicoidea</taxon>
        <taxon>Formicidae</taxon>
        <taxon>Myrmicinae</taxon>
        <taxon>Temnothorax</taxon>
    </lineage>
</organism>
<evidence type="ECO:0000313" key="3">
    <source>
        <dbReference type="RefSeq" id="XP_024869324.1"/>
    </source>
</evidence>
<sequence>MPYVLDAVHIITLPAVIWQVSCSAPCSTDAHQNDALSAVSENERGYVVPISNMDGTGGSVQGGISQCIPQGYQWQHVSFVKLREVQIVSAELYDWLARFDRFDTSSIALSIRFKSQSIVQRVAT</sequence>
<dbReference type="GeneID" id="112453018"/>
<dbReference type="RefSeq" id="XP_024869324.1">
    <property type="nucleotide sequence ID" value="XM_025013556.1"/>
</dbReference>
<evidence type="ECO:0000313" key="2">
    <source>
        <dbReference type="Proteomes" id="UP000504618"/>
    </source>
</evidence>
<proteinExistence type="predicted"/>
<keyword evidence="1" id="KW-0732">Signal</keyword>
<protein>
    <submittedName>
        <fullName evidence="3">Uncharacterized protein LOC112453018</fullName>
    </submittedName>
</protein>
<evidence type="ECO:0000256" key="1">
    <source>
        <dbReference type="SAM" id="SignalP"/>
    </source>
</evidence>
<keyword evidence="2" id="KW-1185">Reference proteome</keyword>
<feature type="chain" id="PRO_5027027907" evidence="1">
    <location>
        <begin position="24"/>
        <end position="124"/>
    </location>
</feature>
<dbReference type="AlphaFoldDB" id="A0A6J1PI95"/>
<gene>
    <name evidence="3" type="primary">LOC112453018</name>
</gene>
<dbReference type="Proteomes" id="UP000504618">
    <property type="component" value="Unplaced"/>
</dbReference>
<accession>A0A6J1PI95</accession>
<feature type="signal peptide" evidence="1">
    <location>
        <begin position="1"/>
        <end position="23"/>
    </location>
</feature>
<name>A0A6J1PI95_9HYME</name>